<keyword evidence="3" id="KW-1185">Reference proteome</keyword>
<evidence type="ECO:0000259" key="1">
    <source>
        <dbReference type="Pfam" id="PF13924"/>
    </source>
</evidence>
<evidence type="ECO:0000313" key="3">
    <source>
        <dbReference type="Proteomes" id="UP000324758"/>
    </source>
</evidence>
<accession>A0A5D3JW00</accession>
<dbReference type="OrthoDB" id="8370150at2"/>
<gene>
    <name evidence="2" type="ORF">FXB40_45995</name>
</gene>
<proteinExistence type="predicted"/>
<sequence length="229" mass="25269">MRGPRSADCFWRGGAMSGVGQQRRFRPWAVRSGLPSSSDMAGHRPDEFDRPSYSGHCRSPTCHSWENSMARLVALLVALYCYFQSGPVFADDASKQLVGSWKLTSWTIQIVSGDATEPFGPNPKGRALFTPDGFAAFIIVGANRKPATNNDETAALLKSLLVYTGKFTIDGDKFTTKVDMSGNELLTGQDQVRFFKLEGDRLSIRTAEQISSVYAGKKVVGTLTWERER</sequence>
<dbReference type="EMBL" id="VSSS01000103">
    <property type="protein sequence ID" value="TYL83659.1"/>
    <property type="molecule type" value="Genomic_DNA"/>
</dbReference>
<reference evidence="2 3" key="1">
    <citation type="submission" date="2019-08" db="EMBL/GenBank/DDBJ databases">
        <title>Bradyrhizobium hipponensis sp. nov., a rhizobium isolated from a Lupinus angustifolius root nodule in Tunisia.</title>
        <authorList>
            <person name="Off K."/>
            <person name="Rejili M."/>
            <person name="Mars M."/>
            <person name="Brachmann A."/>
            <person name="Marin M."/>
        </authorList>
    </citation>
    <scope>NUCLEOTIDE SEQUENCE [LARGE SCALE GENOMIC DNA]</scope>
    <source>
        <strain evidence="2 3">CTAW71</strain>
    </source>
</reference>
<protein>
    <submittedName>
        <fullName evidence="2">Lipocalin-like domain-containing protein</fullName>
    </submittedName>
</protein>
<comment type="caution">
    <text evidence="2">The sequence shown here is derived from an EMBL/GenBank/DDBJ whole genome shotgun (WGS) entry which is preliminary data.</text>
</comment>
<organism evidence="2 3">
    <name type="scientific">Bradyrhizobium rifense</name>
    <dbReference type="NCBI Taxonomy" id="515499"/>
    <lineage>
        <taxon>Bacteria</taxon>
        <taxon>Pseudomonadati</taxon>
        <taxon>Pseudomonadota</taxon>
        <taxon>Alphaproteobacteria</taxon>
        <taxon>Hyphomicrobiales</taxon>
        <taxon>Nitrobacteraceae</taxon>
        <taxon>Bradyrhizobium</taxon>
    </lineage>
</organism>
<dbReference type="AlphaFoldDB" id="A0A5D3JW00"/>
<dbReference type="Proteomes" id="UP000324758">
    <property type="component" value="Unassembled WGS sequence"/>
</dbReference>
<dbReference type="Pfam" id="PF13924">
    <property type="entry name" value="Lipocalin_5"/>
    <property type="match status" value="1"/>
</dbReference>
<name>A0A5D3JW00_9BRAD</name>
<evidence type="ECO:0000313" key="2">
    <source>
        <dbReference type="EMBL" id="TYL83659.1"/>
    </source>
</evidence>
<dbReference type="InterPro" id="IPR024311">
    <property type="entry name" value="Lipocalin-like"/>
</dbReference>
<feature type="domain" description="Lipocalin-like" evidence="1">
    <location>
        <begin position="98"/>
        <end position="227"/>
    </location>
</feature>